<dbReference type="SUPFAM" id="SSF48317">
    <property type="entry name" value="Acid phosphatase/Vanadium-dependent haloperoxidase"/>
    <property type="match status" value="1"/>
</dbReference>
<keyword evidence="6 7" id="KW-0472">Membrane</keyword>
<feature type="transmembrane region" description="Helical" evidence="7">
    <location>
        <begin position="72"/>
        <end position="91"/>
    </location>
</feature>
<dbReference type="CDD" id="cd03392">
    <property type="entry name" value="PAP2_like_2"/>
    <property type="match status" value="1"/>
</dbReference>
<comment type="caution">
    <text evidence="9">The sequence shown here is derived from an EMBL/GenBank/DDBJ whole genome shotgun (WGS) entry which is preliminary data.</text>
</comment>
<evidence type="ECO:0000256" key="5">
    <source>
        <dbReference type="ARBA" id="ARBA00022989"/>
    </source>
</evidence>
<dbReference type="EMBL" id="JAUHQA010000001">
    <property type="protein sequence ID" value="MDN4480227.1"/>
    <property type="molecule type" value="Genomic_DNA"/>
</dbReference>
<feature type="transmembrane region" description="Helical" evidence="7">
    <location>
        <begin position="140"/>
        <end position="161"/>
    </location>
</feature>
<evidence type="ECO:0000256" key="7">
    <source>
        <dbReference type="SAM" id="Phobius"/>
    </source>
</evidence>
<dbReference type="SMART" id="SM00014">
    <property type="entry name" value="acidPPc"/>
    <property type="match status" value="1"/>
</dbReference>
<evidence type="ECO:0000256" key="6">
    <source>
        <dbReference type="ARBA" id="ARBA00023136"/>
    </source>
</evidence>
<evidence type="ECO:0000256" key="1">
    <source>
        <dbReference type="ARBA" id="ARBA00004651"/>
    </source>
</evidence>
<dbReference type="InterPro" id="IPR000326">
    <property type="entry name" value="PAP2/HPO"/>
</dbReference>
<proteinExistence type="predicted"/>
<evidence type="ECO:0000256" key="2">
    <source>
        <dbReference type="ARBA" id="ARBA00022475"/>
    </source>
</evidence>
<gene>
    <name evidence="9" type="ORF">QQX02_04730</name>
</gene>
<dbReference type="Proteomes" id="UP001172708">
    <property type="component" value="Unassembled WGS sequence"/>
</dbReference>
<dbReference type="PANTHER" id="PTHR14969:SF62">
    <property type="entry name" value="DECAPRENYLPHOSPHORYL-5-PHOSPHORIBOSE PHOSPHATASE RV3807C-RELATED"/>
    <property type="match status" value="1"/>
</dbReference>
<keyword evidence="10" id="KW-1185">Reference proteome</keyword>
<feature type="transmembrane region" description="Helical" evidence="7">
    <location>
        <begin position="100"/>
        <end position="120"/>
    </location>
</feature>
<comment type="subcellular location">
    <subcellularLocation>
        <location evidence="1">Cell membrane</location>
        <topology evidence="1">Multi-pass membrane protein</topology>
    </subcellularLocation>
</comment>
<keyword evidence="5 7" id="KW-1133">Transmembrane helix</keyword>
<keyword evidence="3 7" id="KW-0812">Transmembrane</keyword>
<dbReference type="PANTHER" id="PTHR14969">
    <property type="entry name" value="SPHINGOSINE-1-PHOSPHATE PHOSPHOHYDROLASE"/>
    <property type="match status" value="1"/>
</dbReference>
<feature type="transmembrane region" description="Helical" evidence="7">
    <location>
        <begin position="12"/>
        <end position="31"/>
    </location>
</feature>
<reference evidence="9" key="1">
    <citation type="submission" date="2023-06" db="EMBL/GenBank/DDBJ databases">
        <title>Egi l300058.</title>
        <authorList>
            <person name="Gao L."/>
            <person name="Fang B.-Z."/>
            <person name="Li W.-J."/>
        </authorList>
    </citation>
    <scope>NUCLEOTIDE SEQUENCE</scope>
    <source>
        <strain evidence="9">EGI L300058</strain>
    </source>
</reference>
<name>A0ABT8GFL6_9MICO</name>
<feature type="transmembrane region" description="Helical" evidence="7">
    <location>
        <begin position="170"/>
        <end position="193"/>
    </location>
</feature>
<keyword evidence="2" id="KW-1003">Cell membrane</keyword>
<sequence length="235" mass="25395">MTRDAWMKLPPLARAVVPGLLLVAVGAWGFVAVLDEVLDNDIIEAVDQPLIEWLVDNRVEWLTTVMTAITETFGPVVLPILILIGCAFWVWRTRSWRDPVLLAGSMVLATGISMLVKMIVARARPDAGFQTVPGYETSFSFPSGHTTGAATLVLVTGYLLWHRHGGVRAALWWVLGSVLLIALVGGTRLYLGYHFLSDVLAGACVGIVVLGLVVAVDRWLDLRDAGRASGARAAP</sequence>
<feature type="domain" description="Phosphatidic acid phosphatase type 2/haloperoxidase" evidence="8">
    <location>
        <begin position="103"/>
        <end position="214"/>
    </location>
</feature>
<evidence type="ECO:0000256" key="4">
    <source>
        <dbReference type="ARBA" id="ARBA00022801"/>
    </source>
</evidence>
<keyword evidence="4" id="KW-0378">Hydrolase</keyword>
<organism evidence="9 10">
    <name type="scientific">Demequina muriae</name>
    <dbReference type="NCBI Taxonomy" id="3051664"/>
    <lineage>
        <taxon>Bacteria</taxon>
        <taxon>Bacillati</taxon>
        <taxon>Actinomycetota</taxon>
        <taxon>Actinomycetes</taxon>
        <taxon>Micrococcales</taxon>
        <taxon>Demequinaceae</taxon>
        <taxon>Demequina</taxon>
    </lineage>
</organism>
<dbReference type="Pfam" id="PF01569">
    <property type="entry name" value="PAP2"/>
    <property type="match status" value="1"/>
</dbReference>
<dbReference type="Gene3D" id="1.20.144.10">
    <property type="entry name" value="Phosphatidic acid phosphatase type 2/haloperoxidase"/>
    <property type="match status" value="2"/>
</dbReference>
<evidence type="ECO:0000313" key="9">
    <source>
        <dbReference type="EMBL" id="MDN4480227.1"/>
    </source>
</evidence>
<evidence type="ECO:0000313" key="10">
    <source>
        <dbReference type="Proteomes" id="UP001172708"/>
    </source>
</evidence>
<accession>A0ABT8GFL6</accession>
<feature type="transmembrane region" description="Helical" evidence="7">
    <location>
        <begin position="199"/>
        <end position="220"/>
    </location>
</feature>
<protein>
    <submittedName>
        <fullName evidence="9">Phosphatase PAP2 family protein</fullName>
    </submittedName>
</protein>
<evidence type="ECO:0000256" key="3">
    <source>
        <dbReference type="ARBA" id="ARBA00022692"/>
    </source>
</evidence>
<dbReference type="InterPro" id="IPR036938">
    <property type="entry name" value="PAP2/HPO_sf"/>
</dbReference>
<dbReference type="RefSeq" id="WP_301141584.1">
    <property type="nucleotide sequence ID" value="NZ_JAUHQA010000001.1"/>
</dbReference>
<evidence type="ECO:0000259" key="8">
    <source>
        <dbReference type="SMART" id="SM00014"/>
    </source>
</evidence>